<evidence type="ECO:0000259" key="1">
    <source>
        <dbReference type="Pfam" id="PF22658"/>
    </source>
</evidence>
<organism evidence="3 4">
    <name type="scientific">Flavobacterium caeni</name>
    <dbReference type="NCBI Taxonomy" id="490189"/>
    <lineage>
        <taxon>Bacteria</taxon>
        <taxon>Pseudomonadati</taxon>
        <taxon>Bacteroidota</taxon>
        <taxon>Flavobacteriia</taxon>
        <taxon>Flavobacteriales</taxon>
        <taxon>Flavobacteriaceae</taxon>
        <taxon>Flavobacterium</taxon>
    </lineage>
</organism>
<dbReference type="GO" id="GO:0051213">
    <property type="term" value="F:dioxygenase activity"/>
    <property type="evidence" value="ECO:0007669"/>
    <property type="project" value="UniProtKB-KW"/>
</dbReference>
<feature type="domain" description="YycE-like N-terminal" evidence="1">
    <location>
        <begin position="3"/>
        <end position="54"/>
    </location>
</feature>
<evidence type="ECO:0000313" key="3">
    <source>
        <dbReference type="EMBL" id="SCY11203.1"/>
    </source>
</evidence>
<dbReference type="STRING" id="490189.SAMN02927903_00788"/>
<dbReference type="Gene3D" id="3.10.180.10">
    <property type="entry name" value="2,3-Dihydroxybiphenyl 1,2-Dioxygenase, domain 1"/>
    <property type="match status" value="1"/>
</dbReference>
<dbReference type="SUPFAM" id="SSF54593">
    <property type="entry name" value="Glyoxalase/Bleomycin resistance protein/Dihydroxybiphenyl dioxygenase"/>
    <property type="match status" value="1"/>
</dbReference>
<dbReference type="RefSeq" id="WP_139149598.1">
    <property type="nucleotide sequence ID" value="NZ_FMVF01000003.1"/>
</dbReference>
<dbReference type="EMBL" id="FMVF01000003">
    <property type="protein sequence ID" value="SCY11203.1"/>
    <property type="molecule type" value="Genomic_DNA"/>
</dbReference>
<proteinExistence type="predicted"/>
<keyword evidence="4" id="KW-1185">Reference proteome</keyword>
<reference evidence="3 4" key="1">
    <citation type="submission" date="2016-10" db="EMBL/GenBank/DDBJ databases">
        <authorList>
            <person name="de Groot N.N."/>
        </authorList>
    </citation>
    <scope>NUCLEOTIDE SEQUENCE [LARGE SCALE GENOMIC DNA]</scope>
    <source>
        <strain evidence="3 4">CGMCC 1.7031</strain>
    </source>
</reference>
<evidence type="ECO:0000259" key="2">
    <source>
        <dbReference type="Pfam" id="PF22659"/>
    </source>
</evidence>
<dbReference type="InterPro" id="IPR029068">
    <property type="entry name" value="Glyas_Bleomycin-R_OHBP_Dase"/>
</dbReference>
<keyword evidence="3" id="KW-0223">Dioxygenase</keyword>
<keyword evidence="3" id="KW-0560">Oxidoreductase</keyword>
<dbReference type="Pfam" id="PF22658">
    <property type="entry name" value="YycE-like_N"/>
    <property type="match status" value="1"/>
</dbReference>
<dbReference type="InterPro" id="IPR058998">
    <property type="entry name" value="YycE-like_N"/>
</dbReference>
<name>A0A1G5D8Y6_9FLAO</name>
<protein>
    <submittedName>
        <fullName evidence="3">Glyoxalase/Bleomycin resistance protein/Dioxygenase superfamily protein</fullName>
    </submittedName>
</protein>
<dbReference type="CDD" id="cd06587">
    <property type="entry name" value="VOC"/>
    <property type="match status" value="1"/>
</dbReference>
<dbReference type="OrthoDB" id="8018325at2"/>
<dbReference type="AlphaFoldDB" id="A0A1G5D8Y6"/>
<sequence length="125" mass="14674">MKLRVARHTAHIQPLIDFYCGLLDLEILGEFHDHDGYDGVFIGNRGQDWHLEFTVSDEAPVHQPDHDDLLVFYAESEAEFHHLTEQFHNRNIPEVEANNPYWREKGKTYTDPDGFRIVISKAHYE</sequence>
<gene>
    <name evidence="3" type="ORF">SAMN02927903_00788</name>
</gene>
<dbReference type="Proteomes" id="UP000199354">
    <property type="component" value="Unassembled WGS sequence"/>
</dbReference>
<evidence type="ECO:0000313" key="4">
    <source>
        <dbReference type="Proteomes" id="UP000199354"/>
    </source>
</evidence>
<dbReference type="Pfam" id="PF22659">
    <property type="entry name" value="YycE-like_C"/>
    <property type="match status" value="1"/>
</dbReference>
<accession>A0A1G5D8Y6</accession>
<feature type="domain" description="YycE-like C-terminal" evidence="2">
    <location>
        <begin position="67"/>
        <end position="119"/>
    </location>
</feature>
<dbReference type="InterPro" id="IPR058997">
    <property type="entry name" value="YycE-like_C"/>
</dbReference>